<comment type="caution">
    <text evidence="2">The sequence shown here is derived from an EMBL/GenBank/DDBJ whole genome shotgun (WGS) entry which is preliminary data.</text>
</comment>
<dbReference type="RefSeq" id="WP_111324124.1">
    <property type="nucleotide sequence ID" value="NZ_BIFX01000001.1"/>
</dbReference>
<dbReference type="PANTHER" id="PTHR35339">
    <property type="entry name" value="LINALOOL DEHYDRATASE_ISOMERASE DOMAIN-CONTAINING PROTEIN"/>
    <property type="match status" value="1"/>
</dbReference>
<dbReference type="Pfam" id="PF10022">
    <property type="entry name" value="DUF2264"/>
    <property type="match status" value="1"/>
</dbReference>
<sequence length="396" mass="44966">MSDDQHLLAQINNADRCYWLQMLCKLASPVLQALANQQLRASMPVEGKPGEWEWDEYSRSQFSHLEAFGRLLAGLAPWLETGPDTGAEGELRHAYIELTRKALDMATEPASADFLNFSEGSQPIVDTAYVAEAILRAPNELYAKLEPRVQQNVIKALQMTRSRKPVYNNWLLFSATIEAALFRMGAEWDPMRIDFALKQFQQWYVGDAHYKDGVEFHWDYYNSYVIHPMLVDIIETVGDQYHDWKALKEPIIQRARRYATILERLISPEGTIPVIGRSVTYRTGTMHALSQIALQHRLDETLQPAQVRCALTALMKRMLEAPGTFDEHGWLQIGVCGHQAVLAEEYISTGSLYLSSLIFLPLGLPEQDPFWQGSAPWTAQKIWNGEAIAIDHALYG</sequence>
<organism evidence="2 3">
    <name type="scientific">Thermosporothrix hazakensis</name>
    <dbReference type="NCBI Taxonomy" id="644383"/>
    <lineage>
        <taxon>Bacteria</taxon>
        <taxon>Bacillati</taxon>
        <taxon>Chloroflexota</taxon>
        <taxon>Ktedonobacteria</taxon>
        <taxon>Ktedonobacterales</taxon>
        <taxon>Thermosporotrichaceae</taxon>
        <taxon>Thermosporothrix</taxon>
    </lineage>
</organism>
<gene>
    <name evidence="2" type="ORF">EI42_03771</name>
</gene>
<dbReference type="Proteomes" id="UP000248806">
    <property type="component" value="Unassembled WGS sequence"/>
</dbReference>
<evidence type="ECO:0000259" key="1">
    <source>
        <dbReference type="Pfam" id="PF10022"/>
    </source>
</evidence>
<dbReference type="AlphaFoldDB" id="A0A326U3F8"/>
<name>A0A326U3F8_THEHA</name>
<keyword evidence="3" id="KW-1185">Reference proteome</keyword>
<dbReference type="PANTHER" id="PTHR35339:SF3">
    <property type="entry name" value="DUF2264 DOMAIN-CONTAINING PROTEIN"/>
    <property type="match status" value="1"/>
</dbReference>
<dbReference type="InterPro" id="IPR016624">
    <property type="entry name" value="UCP014753"/>
</dbReference>
<dbReference type="OrthoDB" id="9813465at2"/>
<feature type="domain" description="DUF2264" evidence="1">
    <location>
        <begin position="15"/>
        <end position="374"/>
    </location>
</feature>
<dbReference type="InterPro" id="IPR049349">
    <property type="entry name" value="DUF2264_N"/>
</dbReference>
<evidence type="ECO:0000313" key="2">
    <source>
        <dbReference type="EMBL" id="PZW26619.1"/>
    </source>
</evidence>
<evidence type="ECO:0000313" key="3">
    <source>
        <dbReference type="Proteomes" id="UP000248806"/>
    </source>
</evidence>
<dbReference type="PIRSF" id="PIRSF014753">
    <property type="entry name" value="UCP014753"/>
    <property type="match status" value="1"/>
</dbReference>
<protein>
    <recommendedName>
        <fullName evidence="1">DUF2264 domain-containing protein</fullName>
    </recommendedName>
</protein>
<reference evidence="2 3" key="1">
    <citation type="submission" date="2018-06" db="EMBL/GenBank/DDBJ databases">
        <title>Genomic Encyclopedia of Archaeal and Bacterial Type Strains, Phase II (KMG-II): from individual species to whole genera.</title>
        <authorList>
            <person name="Goeker M."/>
        </authorList>
    </citation>
    <scope>NUCLEOTIDE SEQUENCE [LARGE SCALE GENOMIC DNA]</scope>
    <source>
        <strain evidence="2 3">ATCC BAA-1881</strain>
    </source>
</reference>
<dbReference type="EMBL" id="QKUF01000014">
    <property type="protein sequence ID" value="PZW26619.1"/>
    <property type="molecule type" value="Genomic_DNA"/>
</dbReference>
<accession>A0A326U3F8</accession>
<proteinExistence type="predicted"/>